<sequence length="175" mass="20869">MRIEQMPGYEYPVLAYWLEYWHEANKWQIIEYKLLPDGMLKWYKQYYEVESGCIKSSCFDIKNDALAYVNYENSHISSRVATLKLSEIEKNSIELKIEKAIDAKRRLMYEEELMLTAAINKYKNAQRPNLEDIILPEKEENFKNDLFNQLQEMPYLRMALVRAGTKYGRLCCIKV</sequence>
<comment type="caution">
    <text evidence="1">The sequence shown here is derived from an EMBL/GenBank/DDBJ whole genome shotgun (WGS) entry which is preliminary data.</text>
</comment>
<dbReference type="AlphaFoldDB" id="A0A3F3MIK7"/>
<protein>
    <submittedName>
        <fullName evidence="1">Uncharacterized protein</fullName>
    </submittedName>
</protein>
<name>A0A3F3MIK7_ACIBA</name>
<accession>A0A3F3MIK7</accession>
<evidence type="ECO:0000313" key="1">
    <source>
        <dbReference type="EMBL" id="PZM08417.1"/>
    </source>
</evidence>
<dbReference type="Proteomes" id="UP000248662">
    <property type="component" value="Unassembled WGS sequence"/>
</dbReference>
<reference evidence="1 2" key="1">
    <citation type="submission" date="2018-06" db="EMBL/GenBank/DDBJ databases">
        <title>Carbapenemase-producing Acinetobacter spp. from environmental sources in an hospital from French Polynesia.</title>
        <authorList>
            <person name="Bonnin R.A."/>
            <person name="Levy M."/>
            <person name="Cuzon G."/>
            <person name="Dortet L."/>
            <person name="Naas T."/>
        </authorList>
    </citation>
    <scope>NUCLEOTIDE SEQUENCE [LARGE SCALE GENOMIC DNA]</scope>
    <source>
        <strain evidence="1 2">R10</strain>
    </source>
</reference>
<organism evidence="1 2">
    <name type="scientific">Acinetobacter baumannii</name>
    <dbReference type="NCBI Taxonomy" id="470"/>
    <lineage>
        <taxon>Bacteria</taxon>
        <taxon>Pseudomonadati</taxon>
        <taxon>Pseudomonadota</taxon>
        <taxon>Gammaproteobacteria</taxon>
        <taxon>Moraxellales</taxon>
        <taxon>Moraxellaceae</taxon>
        <taxon>Acinetobacter</taxon>
        <taxon>Acinetobacter calcoaceticus/baumannii complex</taxon>
    </lineage>
</organism>
<dbReference type="EMBL" id="QKWF01000286">
    <property type="protein sequence ID" value="PZM08417.1"/>
    <property type="molecule type" value="Genomic_DNA"/>
</dbReference>
<evidence type="ECO:0000313" key="2">
    <source>
        <dbReference type="Proteomes" id="UP000248662"/>
    </source>
</evidence>
<proteinExistence type="predicted"/>
<dbReference type="RefSeq" id="WP_111034625.1">
    <property type="nucleotide sequence ID" value="NZ_JAVLRI010000002.1"/>
</dbReference>
<gene>
    <name evidence="1" type="ORF">DOL94_18360</name>
</gene>